<dbReference type="InterPro" id="IPR045582">
    <property type="entry name" value="Trehalase-like_N"/>
</dbReference>
<dbReference type="NCBIfam" id="NF041085">
    <property type="entry name" value="trehalase_H2_Arch"/>
    <property type="match status" value="1"/>
</dbReference>
<dbReference type="SUPFAM" id="SSF48208">
    <property type="entry name" value="Six-hairpin glycosidases"/>
    <property type="match status" value="1"/>
</dbReference>
<dbReference type="EMBL" id="CP045483">
    <property type="protein sequence ID" value="QGR18543.1"/>
    <property type="molecule type" value="Genomic_DNA"/>
</dbReference>
<evidence type="ECO:0000259" key="3">
    <source>
        <dbReference type="Pfam" id="PF19291"/>
    </source>
</evidence>
<evidence type="ECO:0000313" key="5">
    <source>
        <dbReference type="Proteomes" id="UP000423396"/>
    </source>
</evidence>
<evidence type="ECO:0000259" key="2">
    <source>
        <dbReference type="Pfam" id="PF00723"/>
    </source>
</evidence>
<dbReference type="GeneID" id="42797419"/>
<dbReference type="InterPro" id="IPR008928">
    <property type="entry name" value="6-hairpin_glycosidase_sf"/>
</dbReference>
<dbReference type="Pfam" id="PF19291">
    <property type="entry name" value="TREH_N"/>
    <property type="match status" value="1"/>
</dbReference>
<reference evidence="4 5" key="1">
    <citation type="submission" date="2019-10" db="EMBL/GenBank/DDBJ databases">
        <title>Genome Sequences from Six Type Strain Members of the Archaeal Family Sulfolobaceae: Acidianus ambivalens, Acidianus infernus, Metallosphaera prunae, Stygiolobus azoricus, Sulfolobus metallicus, and Sulfurisphaera ohwakuensis.</title>
        <authorList>
            <person name="Counts J.A."/>
            <person name="Kelly R.M."/>
        </authorList>
    </citation>
    <scope>NUCLEOTIDE SEQUENCE [LARGE SCALE GENOMIC DNA]</scope>
    <source>
        <strain evidence="4 5">FC6</strain>
    </source>
</reference>
<gene>
    <name evidence="4" type="ORF">D1868_00045</name>
</gene>
<proteinExistence type="inferred from homology"/>
<dbReference type="PANTHER" id="PTHR31616">
    <property type="entry name" value="TREHALASE"/>
    <property type="match status" value="1"/>
</dbReference>
<dbReference type="Pfam" id="PF00723">
    <property type="entry name" value="Glyco_hydro_15"/>
    <property type="match status" value="1"/>
</dbReference>
<dbReference type="InterPro" id="IPR011613">
    <property type="entry name" value="GH15-like"/>
</dbReference>
<feature type="domain" description="Trehalase-like N-terminal" evidence="3">
    <location>
        <begin position="5"/>
        <end position="88"/>
    </location>
</feature>
<dbReference type="NCBIfam" id="NF041084">
    <property type="entry name" value="trehalase_H1_Arch"/>
    <property type="match status" value="1"/>
</dbReference>
<keyword evidence="5" id="KW-1185">Reference proteome</keyword>
<dbReference type="OrthoDB" id="36362at2157"/>
<dbReference type="KEGG" id="sazo:D1868_00045"/>
<organism evidence="4 5">
    <name type="scientific">Stygiolobus azoricus</name>
    <dbReference type="NCBI Taxonomy" id="41675"/>
    <lineage>
        <taxon>Archaea</taxon>
        <taxon>Thermoproteota</taxon>
        <taxon>Thermoprotei</taxon>
        <taxon>Sulfolobales</taxon>
        <taxon>Sulfolobaceae</taxon>
        <taxon>Stygiolobus</taxon>
    </lineage>
</organism>
<dbReference type="PANTHER" id="PTHR31616:SF0">
    <property type="entry name" value="GLUCAN 1,4-ALPHA-GLUCOSIDASE"/>
    <property type="match status" value="1"/>
</dbReference>
<sequence>MNYAFLSNGLTSALEANGSIEWFPVPRYDSPSVFTKILDSEKGGYFLLTPLSNEYKVQQEYLGYSLVLKTSFKTTSGEAKVIDFLPLSLPAIIRLYDSEVGLKAVIRPVFNYGLINAGTEIVEDKGVVYKNPLSKEGLELLIYGNFEIKSPYEITIKPGRGYLYLLYSKDLRYGLFSQKGFVYSKPYDAFSKLISYTEKELSKARKVNVLRDMYYRSLSVILGMYYKPSGGIVASPTSSIPEIVGESRNWDYRFVWVRDSSYAVEALVKAGLTNYARRTLDFLISVLDPSSKSFDHPFYTIDGTPPPAEETLDWLSGFLNSKPVRIGNAAYLQIQMDVEGAFMNALYTYYKETEDDDYIDRNFWAVESIASWVKSSWRDPSTDIWEERGVMRHYTHTKVMSWVAMDRASKLASVLNYNELAEEWKIIANEIREDVMRNGVKDGSFIRYYGGDEVDAALLTLPLYDFIKAEDRVFLNTLDRIEKELKVGEGLYLRYRKDFMGFAVNPFTLVTLWMARVYIRLNQEDKALELLDRIRQCSSPLGLIGEHIDLKTCEARGNFPHLFPHSGIVMTIIELEEKKNEKQQNVPINQ</sequence>
<protein>
    <submittedName>
        <fullName evidence="4">Glycoside hydrolase family 15 protein</fullName>
    </submittedName>
</protein>
<dbReference type="RefSeq" id="WP_156004726.1">
    <property type="nucleotide sequence ID" value="NZ_CP045483.1"/>
</dbReference>
<dbReference type="InterPro" id="IPR012341">
    <property type="entry name" value="6hp_glycosidase-like_sf"/>
</dbReference>
<name>A0A650CLD9_9CREN</name>
<accession>A0A650CLD9</accession>
<feature type="domain" description="GH15-like" evidence="2">
    <location>
        <begin position="210"/>
        <end position="569"/>
    </location>
</feature>
<keyword evidence="4" id="KW-0378">Hydrolase</keyword>
<dbReference type="Gene3D" id="1.50.10.10">
    <property type="match status" value="1"/>
</dbReference>
<evidence type="ECO:0000256" key="1">
    <source>
        <dbReference type="ARBA" id="ARBA00006188"/>
    </source>
</evidence>
<evidence type="ECO:0000313" key="4">
    <source>
        <dbReference type="EMBL" id="QGR18543.1"/>
    </source>
</evidence>
<dbReference type="AlphaFoldDB" id="A0A650CLD9"/>
<dbReference type="InterPro" id="IPR053494">
    <property type="entry name" value="GH15_Enzymes"/>
</dbReference>
<dbReference type="GO" id="GO:0004553">
    <property type="term" value="F:hydrolase activity, hydrolyzing O-glycosyl compounds"/>
    <property type="evidence" value="ECO:0007669"/>
    <property type="project" value="TreeGrafter"/>
</dbReference>
<comment type="similarity">
    <text evidence="1">Belongs to the glycosyl hydrolase 15 family.</text>
</comment>
<dbReference type="GO" id="GO:0005975">
    <property type="term" value="P:carbohydrate metabolic process"/>
    <property type="evidence" value="ECO:0007669"/>
    <property type="project" value="InterPro"/>
</dbReference>
<dbReference type="Proteomes" id="UP000423396">
    <property type="component" value="Chromosome"/>
</dbReference>
<dbReference type="InterPro" id="IPR054963">
    <property type="entry name" value="Trehalase_2"/>
</dbReference>